<dbReference type="Proteomes" id="UP000553343">
    <property type="component" value="Unassembled WGS sequence"/>
</dbReference>
<dbReference type="SMART" id="SM00448">
    <property type="entry name" value="REC"/>
    <property type="match status" value="1"/>
</dbReference>
<dbReference type="Pfam" id="PF00072">
    <property type="entry name" value="Response_reg"/>
    <property type="match status" value="1"/>
</dbReference>
<keyword evidence="5" id="KW-1185">Reference proteome</keyword>
<dbReference type="InterPro" id="IPR011006">
    <property type="entry name" value="CheY-like_superfamily"/>
</dbReference>
<dbReference type="SUPFAM" id="SSF52172">
    <property type="entry name" value="CheY-like"/>
    <property type="match status" value="1"/>
</dbReference>
<keyword evidence="1 2" id="KW-0597">Phosphoprotein</keyword>
<protein>
    <submittedName>
        <fullName evidence="4">Response regulator</fullName>
    </submittedName>
</protein>
<proteinExistence type="predicted"/>
<evidence type="ECO:0000256" key="1">
    <source>
        <dbReference type="ARBA" id="ARBA00022553"/>
    </source>
</evidence>
<feature type="domain" description="Response regulatory" evidence="3">
    <location>
        <begin position="7"/>
        <end position="123"/>
    </location>
</feature>
<comment type="caution">
    <text evidence="4">The sequence shown here is derived from an EMBL/GenBank/DDBJ whole genome shotgun (WGS) entry which is preliminary data.</text>
</comment>
<dbReference type="PANTHER" id="PTHR44591">
    <property type="entry name" value="STRESS RESPONSE REGULATOR PROTEIN 1"/>
    <property type="match status" value="1"/>
</dbReference>
<dbReference type="PANTHER" id="PTHR44591:SF3">
    <property type="entry name" value="RESPONSE REGULATORY DOMAIN-CONTAINING PROTEIN"/>
    <property type="match status" value="1"/>
</dbReference>
<dbReference type="AlphaFoldDB" id="A0A850TGY1"/>
<dbReference type="EMBL" id="JACADJ010000119">
    <property type="protein sequence ID" value="NWH06816.1"/>
    <property type="molecule type" value="Genomic_DNA"/>
</dbReference>
<reference evidence="4 5" key="1">
    <citation type="submission" date="2020-06" db="EMBL/GenBank/DDBJ databases">
        <title>High-quality draft genome of sulfate reducer Desulfobacter latus type strain AcrS2 isolated from marine sediment.</title>
        <authorList>
            <person name="Hoppe M."/>
            <person name="Larsen C.K."/>
            <person name="Marshall I.P.G."/>
            <person name="Schramm A."/>
            <person name="Marietou A.G."/>
        </authorList>
    </citation>
    <scope>NUCLEOTIDE SEQUENCE [LARGE SCALE GENOMIC DNA]</scope>
    <source>
        <strain evidence="4 5">AcRS2</strain>
    </source>
</reference>
<name>A0A850TGY1_9BACT</name>
<evidence type="ECO:0000313" key="4">
    <source>
        <dbReference type="EMBL" id="NWH06816.1"/>
    </source>
</evidence>
<dbReference type="GO" id="GO:0000160">
    <property type="term" value="P:phosphorelay signal transduction system"/>
    <property type="evidence" value="ECO:0007669"/>
    <property type="project" value="InterPro"/>
</dbReference>
<dbReference type="PROSITE" id="PS50110">
    <property type="entry name" value="RESPONSE_REGULATORY"/>
    <property type="match status" value="1"/>
</dbReference>
<feature type="modified residue" description="4-aspartylphosphate" evidence="2">
    <location>
        <position position="56"/>
    </location>
</feature>
<sequence>MEETKKSILIIDDEDYIRQSFIDYFEDRHWLVFDTKSGESALELLKNQACSAAIVDIRMTGMDGETFIKNASKKYPVMGFVICTGSPEYQTSEDILQLPNVANQIFGKPVIDIDKLENTIKGML</sequence>
<dbReference type="InterPro" id="IPR050595">
    <property type="entry name" value="Bact_response_regulator"/>
</dbReference>
<evidence type="ECO:0000313" key="5">
    <source>
        <dbReference type="Proteomes" id="UP000553343"/>
    </source>
</evidence>
<accession>A0A850TGY1</accession>
<evidence type="ECO:0000259" key="3">
    <source>
        <dbReference type="PROSITE" id="PS50110"/>
    </source>
</evidence>
<evidence type="ECO:0000256" key="2">
    <source>
        <dbReference type="PROSITE-ProRule" id="PRU00169"/>
    </source>
</evidence>
<dbReference type="RefSeq" id="WP_178368267.1">
    <property type="nucleotide sequence ID" value="NZ_JACADJ010000119.1"/>
</dbReference>
<dbReference type="Gene3D" id="3.40.50.2300">
    <property type="match status" value="1"/>
</dbReference>
<gene>
    <name evidence="4" type="ORF">HXW94_17835</name>
</gene>
<dbReference type="InterPro" id="IPR001789">
    <property type="entry name" value="Sig_transdc_resp-reg_receiver"/>
</dbReference>
<organism evidence="4 5">
    <name type="scientific">Desulfobacter latus</name>
    <dbReference type="NCBI Taxonomy" id="2292"/>
    <lineage>
        <taxon>Bacteria</taxon>
        <taxon>Pseudomonadati</taxon>
        <taxon>Thermodesulfobacteriota</taxon>
        <taxon>Desulfobacteria</taxon>
        <taxon>Desulfobacterales</taxon>
        <taxon>Desulfobacteraceae</taxon>
        <taxon>Desulfobacter</taxon>
    </lineage>
</organism>